<dbReference type="PANTHER" id="PTHR30401:SF0">
    <property type="entry name" value="TRNA 2-SELENOURIDINE SYNTHASE"/>
    <property type="match status" value="1"/>
</dbReference>
<gene>
    <name evidence="3" type="primary">mnmH</name>
    <name evidence="3" type="ORF">KDM92_10630</name>
</gene>
<dbReference type="GO" id="GO:0002098">
    <property type="term" value="P:tRNA wobble uridine modification"/>
    <property type="evidence" value="ECO:0007669"/>
    <property type="project" value="InterPro"/>
</dbReference>
<dbReference type="Pfam" id="PF00581">
    <property type="entry name" value="Rhodanese"/>
    <property type="match status" value="1"/>
</dbReference>
<protein>
    <submittedName>
        <fullName evidence="3">tRNA 2-selenouridine(34) synthase MnmH</fullName>
        <ecNumber evidence="3">2.5.1.-</ecNumber>
    </submittedName>
</protein>
<dbReference type="NCBIfam" id="TIGR03167">
    <property type="entry name" value="tRNA_sel_U_synt"/>
    <property type="match status" value="1"/>
</dbReference>
<dbReference type="SUPFAM" id="SSF52821">
    <property type="entry name" value="Rhodanese/Cell cycle control phosphatase"/>
    <property type="match status" value="1"/>
</dbReference>
<keyword evidence="4" id="KW-1185">Reference proteome</keyword>
<evidence type="ECO:0000256" key="1">
    <source>
        <dbReference type="ARBA" id="ARBA00023266"/>
    </source>
</evidence>
<proteinExistence type="predicted"/>
<accession>A0A941DE30</accession>
<dbReference type="AlphaFoldDB" id="A0A941DE30"/>
<dbReference type="NCBIfam" id="NF008752">
    <property type="entry name" value="PRK11784.1-4"/>
    <property type="match status" value="1"/>
</dbReference>
<keyword evidence="3" id="KW-0808">Transferase</keyword>
<dbReference type="EC" id="2.5.1.-" evidence="3"/>
<sequence>MSNSRLISFELAYPSLSTFDCIIDVRSPDEFAEDHIPGAINCPVLNNAERIKVGTTYKQVSPFEAKKIGAALVAKNIGQHVEQLFLDKPKEWKPLIYCWRGGNRSGSMTHVLAKIGWHAMQLDGGYKAYRRFVNQQLPELAAQANWIVLCGETGTGKSRLLQQLRIQGAQVIDLEQLAQHRGSVLGKLPDNQQPSQKYFETAIWQQLQQFDFSKPIYVEAESKKVGDLRVPDAMMENMRQSACIQLQLSLENRIALLSEDYRHFIEDNQLLSEQLACLTNLHGKEQIHLWSELAKQKQTEELIAQLLLKHYDPAYQKAIARNFALIQQAKIYQVSDNSDSAYQQLAQQILAEDDRR</sequence>
<dbReference type="Gene3D" id="3.40.250.10">
    <property type="entry name" value="Rhodanese-like domain"/>
    <property type="match status" value="1"/>
</dbReference>
<evidence type="ECO:0000313" key="4">
    <source>
        <dbReference type="Proteomes" id="UP000680158"/>
    </source>
</evidence>
<name>A0A941DE30_9BURK</name>
<dbReference type="SMART" id="SM00450">
    <property type="entry name" value="RHOD"/>
    <property type="match status" value="1"/>
</dbReference>
<dbReference type="InterPro" id="IPR025662">
    <property type="entry name" value="Sigma_54_int_dom_ATP-bd_1"/>
</dbReference>
<dbReference type="PROSITE" id="PS50206">
    <property type="entry name" value="RHODANESE_3"/>
    <property type="match status" value="1"/>
</dbReference>
<dbReference type="PANTHER" id="PTHR30401">
    <property type="entry name" value="TRNA 2-SELENOURIDINE SYNTHASE"/>
    <property type="match status" value="1"/>
</dbReference>
<comment type="caution">
    <text evidence="3">The sequence shown here is derived from an EMBL/GenBank/DDBJ whole genome shotgun (WGS) entry which is preliminary data.</text>
</comment>
<organism evidence="3 4">
    <name type="scientific">Undibacterium baiyunense</name>
    <dbReference type="NCBI Taxonomy" id="2828731"/>
    <lineage>
        <taxon>Bacteria</taxon>
        <taxon>Pseudomonadati</taxon>
        <taxon>Pseudomonadota</taxon>
        <taxon>Betaproteobacteria</taxon>
        <taxon>Burkholderiales</taxon>
        <taxon>Oxalobacteraceae</taxon>
        <taxon>Undibacterium</taxon>
    </lineage>
</organism>
<dbReference type="RefSeq" id="WP_212684320.1">
    <property type="nucleotide sequence ID" value="NZ_JAGSPM010000005.1"/>
</dbReference>
<dbReference type="PROSITE" id="PS00675">
    <property type="entry name" value="SIGMA54_INTERACT_1"/>
    <property type="match status" value="1"/>
</dbReference>
<evidence type="ECO:0000313" key="3">
    <source>
        <dbReference type="EMBL" id="MBR7747039.1"/>
    </source>
</evidence>
<keyword evidence="1" id="KW-0711">Selenium</keyword>
<evidence type="ECO:0000259" key="2">
    <source>
        <dbReference type="PROSITE" id="PS50206"/>
    </source>
</evidence>
<reference evidence="3 4" key="1">
    <citation type="submission" date="2021-04" db="EMBL/GenBank/DDBJ databases">
        <title>novel species isolated from subtropical streams in China.</title>
        <authorList>
            <person name="Lu H."/>
        </authorList>
    </citation>
    <scope>NUCLEOTIDE SEQUENCE [LARGE SCALE GENOMIC DNA]</scope>
    <source>
        <strain evidence="3 4">BYS107W</strain>
    </source>
</reference>
<dbReference type="InterPro" id="IPR036873">
    <property type="entry name" value="Rhodanese-like_dom_sf"/>
</dbReference>
<feature type="domain" description="Rhodanese" evidence="2">
    <location>
        <begin position="22"/>
        <end position="138"/>
    </location>
</feature>
<dbReference type="Proteomes" id="UP000680158">
    <property type="component" value="Unassembled WGS sequence"/>
</dbReference>
<dbReference type="InterPro" id="IPR058840">
    <property type="entry name" value="AAA_SelU"/>
</dbReference>
<dbReference type="NCBIfam" id="NF008750">
    <property type="entry name" value="PRK11784.1-2"/>
    <property type="match status" value="1"/>
</dbReference>
<dbReference type="EMBL" id="JAGSPM010000005">
    <property type="protein sequence ID" value="MBR7747039.1"/>
    <property type="molecule type" value="Genomic_DNA"/>
</dbReference>
<dbReference type="GO" id="GO:0043828">
    <property type="term" value="F:tRNA 2-selenouridine synthase activity"/>
    <property type="evidence" value="ECO:0007669"/>
    <property type="project" value="InterPro"/>
</dbReference>
<dbReference type="InterPro" id="IPR017582">
    <property type="entry name" value="SelU"/>
</dbReference>
<dbReference type="InterPro" id="IPR001763">
    <property type="entry name" value="Rhodanese-like_dom"/>
</dbReference>
<dbReference type="Pfam" id="PF26341">
    <property type="entry name" value="AAA_SelU"/>
    <property type="match status" value="1"/>
</dbReference>